<sequence length="373" mass="39649">MVRGGRAALSIVDDAAASPVRTERVAATLGIALGVGFGICFGTGILSHLVQHPPGWFGWPSRPVQLYRVTQGLHVATGIALVPLLLAKLWTVYPKLFERPPVRDLGHLLSRLSVTVLVASALTEVVSGGLNIARWYAPMPFFFTVAHHWTAWVAAGALLVHSGLKAPVVARALRRPVPSGGRRAFLATVGAAIGVVTLTTVGQTVRPLSRLDVLAPRRPGIGPQGLPVNKSATEAGVSRAGAEYRLRVVGPRSRELSLADLTALPHHSAVLPIACVEGWSASARWTGVRVRDLMALVGAPPGSRLRVESVQRGGLYRASTLPAAACRDPLSLLAMRLDGAELDLDHGYPCRLIAPNLPGVMQTKWVTRLEVLP</sequence>
<accession>A0A8J3J671</accession>
<evidence type="ECO:0000313" key="4">
    <source>
        <dbReference type="Proteomes" id="UP000612808"/>
    </source>
</evidence>
<evidence type="ECO:0000259" key="2">
    <source>
        <dbReference type="Pfam" id="PF00174"/>
    </source>
</evidence>
<feature type="transmembrane region" description="Helical" evidence="1">
    <location>
        <begin position="71"/>
        <end position="93"/>
    </location>
</feature>
<evidence type="ECO:0000256" key="1">
    <source>
        <dbReference type="SAM" id="Phobius"/>
    </source>
</evidence>
<name>A0A8J3J671_9ACTN</name>
<dbReference type="InterPro" id="IPR000572">
    <property type="entry name" value="OxRdtase_Mopterin-bd_dom"/>
</dbReference>
<organism evidence="3 4">
    <name type="scientific">Actinocatenispora rupis</name>
    <dbReference type="NCBI Taxonomy" id="519421"/>
    <lineage>
        <taxon>Bacteria</taxon>
        <taxon>Bacillati</taxon>
        <taxon>Actinomycetota</taxon>
        <taxon>Actinomycetes</taxon>
        <taxon>Micromonosporales</taxon>
        <taxon>Micromonosporaceae</taxon>
        <taxon>Actinocatenispora</taxon>
    </lineage>
</organism>
<dbReference type="AlphaFoldDB" id="A0A8J3J671"/>
<dbReference type="Proteomes" id="UP000612808">
    <property type="component" value="Unassembled WGS sequence"/>
</dbReference>
<reference evidence="3" key="1">
    <citation type="submission" date="2021-01" db="EMBL/GenBank/DDBJ databases">
        <title>Whole genome shotgun sequence of Actinocatenispora rupis NBRC 107355.</title>
        <authorList>
            <person name="Komaki H."/>
            <person name="Tamura T."/>
        </authorList>
    </citation>
    <scope>NUCLEOTIDE SEQUENCE</scope>
    <source>
        <strain evidence="3">NBRC 107355</strain>
    </source>
</reference>
<dbReference type="GO" id="GO:0016491">
    <property type="term" value="F:oxidoreductase activity"/>
    <property type="evidence" value="ECO:0007669"/>
    <property type="project" value="InterPro"/>
</dbReference>
<dbReference type="InterPro" id="IPR036374">
    <property type="entry name" value="OxRdtase_Mopterin-bd_sf"/>
</dbReference>
<keyword evidence="1" id="KW-1133">Transmembrane helix</keyword>
<dbReference type="Pfam" id="PF00174">
    <property type="entry name" value="Oxidored_molyb"/>
    <property type="match status" value="1"/>
</dbReference>
<dbReference type="PANTHER" id="PTHR43032">
    <property type="entry name" value="PROTEIN-METHIONINE-SULFOXIDE REDUCTASE"/>
    <property type="match status" value="1"/>
</dbReference>
<dbReference type="InterPro" id="IPR008335">
    <property type="entry name" value="Mopterin_OxRdtase_euk"/>
</dbReference>
<protein>
    <submittedName>
        <fullName evidence="3">Molybdopterin-binding protein</fullName>
    </submittedName>
</protein>
<dbReference type="PRINTS" id="PR00407">
    <property type="entry name" value="EUMOPTERIN"/>
</dbReference>
<feature type="transmembrane region" description="Helical" evidence="1">
    <location>
        <begin position="114"/>
        <end position="137"/>
    </location>
</feature>
<gene>
    <name evidence="3" type="ORF">Aru02nite_18210</name>
</gene>
<keyword evidence="1" id="KW-0812">Transmembrane</keyword>
<dbReference type="Gene3D" id="3.90.420.10">
    <property type="entry name" value="Oxidoreductase, molybdopterin-binding domain"/>
    <property type="match status" value="1"/>
</dbReference>
<feature type="domain" description="Oxidoreductase molybdopterin-binding" evidence="2">
    <location>
        <begin position="242"/>
        <end position="372"/>
    </location>
</feature>
<feature type="transmembrane region" description="Helical" evidence="1">
    <location>
        <begin position="149"/>
        <end position="173"/>
    </location>
</feature>
<dbReference type="CDD" id="cd00321">
    <property type="entry name" value="SO_family_Moco"/>
    <property type="match status" value="1"/>
</dbReference>
<dbReference type="SUPFAM" id="SSF56524">
    <property type="entry name" value="Oxidoreductase molybdopterin-binding domain"/>
    <property type="match status" value="1"/>
</dbReference>
<keyword evidence="1" id="KW-0472">Membrane</keyword>
<keyword evidence="4" id="KW-1185">Reference proteome</keyword>
<dbReference type="EMBL" id="BOMB01000010">
    <property type="protein sequence ID" value="GID10932.1"/>
    <property type="molecule type" value="Genomic_DNA"/>
</dbReference>
<dbReference type="PANTHER" id="PTHR43032:SF2">
    <property type="entry name" value="BLL0505 PROTEIN"/>
    <property type="match status" value="1"/>
</dbReference>
<proteinExistence type="predicted"/>
<comment type="caution">
    <text evidence="3">The sequence shown here is derived from an EMBL/GenBank/DDBJ whole genome shotgun (WGS) entry which is preliminary data.</text>
</comment>
<feature type="transmembrane region" description="Helical" evidence="1">
    <location>
        <begin position="25"/>
        <end position="51"/>
    </location>
</feature>
<evidence type="ECO:0000313" key="3">
    <source>
        <dbReference type="EMBL" id="GID10932.1"/>
    </source>
</evidence>
<feature type="transmembrane region" description="Helical" evidence="1">
    <location>
        <begin position="185"/>
        <end position="205"/>
    </location>
</feature>